<dbReference type="InterPro" id="IPR013830">
    <property type="entry name" value="SGNH_hydro"/>
</dbReference>
<dbReference type="InterPro" id="IPR036514">
    <property type="entry name" value="SGNH_hydro_sf"/>
</dbReference>
<name>A0A6C2UHR6_9BACT</name>
<dbReference type="PANTHER" id="PTHR30383:SF26">
    <property type="entry name" value="SGNH HYDROLASE-TYPE ESTERASE DOMAIN-CONTAINING PROTEIN"/>
    <property type="match status" value="1"/>
</dbReference>
<dbReference type="Pfam" id="PF13472">
    <property type="entry name" value="Lipase_GDSL_2"/>
    <property type="match status" value="1"/>
</dbReference>
<dbReference type="Gene3D" id="3.40.50.1110">
    <property type="entry name" value="SGNH hydrolase"/>
    <property type="match status" value="1"/>
</dbReference>
<dbReference type="GO" id="GO:0004622">
    <property type="term" value="F:phosphatidylcholine lysophospholipase activity"/>
    <property type="evidence" value="ECO:0007669"/>
    <property type="project" value="TreeGrafter"/>
</dbReference>
<reference evidence="2 3" key="1">
    <citation type="submission" date="2019-04" db="EMBL/GenBank/DDBJ databases">
        <authorList>
            <person name="Van Vliet M D."/>
        </authorList>
    </citation>
    <scope>NUCLEOTIDE SEQUENCE [LARGE SCALE GENOMIC DNA]</scope>
    <source>
        <strain evidence="2 3">F21</strain>
    </source>
</reference>
<keyword evidence="3" id="KW-1185">Reference proteome</keyword>
<feature type="domain" description="SGNH hydrolase-type esterase" evidence="1">
    <location>
        <begin position="43"/>
        <end position="215"/>
    </location>
</feature>
<proteinExistence type="predicted"/>
<protein>
    <recommendedName>
        <fullName evidence="1">SGNH hydrolase-type esterase domain-containing protein</fullName>
    </recommendedName>
</protein>
<dbReference type="PANTHER" id="PTHR30383">
    <property type="entry name" value="THIOESTERASE 1/PROTEASE 1/LYSOPHOSPHOLIPASE L1"/>
    <property type="match status" value="1"/>
</dbReference>
<dbReference type="SUPFAM" id="SSF52266">
    <property type="entry name" value="SGNH hydrolase"/>
    <property type="match status" value="1"/>
</dbReference>
<gene>
    <name evidence="2" type="ORF">SCARR_01461</name>
</gene>
<evidence type="ECO:0000313" key="3">
    <source>
        <dbReference type="Proteomes" id="UP000346198"/>
    </source>
</evidence>
<dbReference type="CDD" id="cd00229">
    <property type="entry name" value="SGNH_hydrolase"/>
    <property type="match status" value="1"/>
</dbReference>
<evidence type="ECO:0000259" key="1">
    <source>
        <dbReference type="Pfam" id="PF13472"/>
    </source>
</evidence>
<accession>A0A6C2UHR6</accession>
<dbReference type="Proteomes" id="UP000346198">
    <property type="component" value="Unassembled WGS sequence"/>
</dbReference>
<dbReference type="AlphaFoldDB" id="A0A6C2UHR6"/>
<organism evidence="2 3">
    <name type="scientific">Pontiella sulfatireligans</name>
    <dbReference type="NCBI Taxonomy" id="2750658"/>
    <lineage>
        <taxon>Bacteria</taxon>
        <taxon>Pseudomonadati</taxon>
        <taxon>Kiritimatiellota</taxon>
        <taxon>Kiritimatiellia</taxon>
        <taxon>Kiritimatiellales</taxon>
        <taxon>Pontiellaceae</taxon>
        <taxon>Pontiella</taxon>
    </lineage>
</organism>
<dbReference type="EMBL" id="CAAHFH010000001">
    <property type="protein sequence ID" value="VGO19403.1"/>
    <property type="molecule type" value="Genomic_DNA"/>
</dbReference>
<dbReference type="InterPro" id="IPR051532">
    <property type="entry name" value="Ester_Hydrolysis_Enzymes"/>
</dbReference>
<evidence type="ECO:0000313" key="2">
    <source>
        <dbReference type="EMBL" id="VGO19403.1"/>
    </source>
</evidence>
<sequence>MATVLNSRGAEGLASQTELYTGKEFSKAFANPEDDPARPDILLIGDSISIGYTVDVRKKLKGRADVFRIPTNGKYAAFGVENLDQWLGKRKWDVIHFNWGLWDICYRNPESKNQGHRDKEKGSLTATPEQYRKSMDAIVARLKQTDAVLIWCTTTPVPEFEAGRKVGDEIRYNGIVEEIAIKHGIRINDLHSHALLKLPEVQKKKGDVHFTNEGYIYLAGKVAQEIAAVISE</sequence>